<evidence type="ECO:0000313" key="2">
    <source>
        <dbReference type="Proteomes" id="UP000324800"/>
    </source>
</evidence>
<comment type="caution">
    <text evidence="1">The sequence shown here is derived from an EMBL/GenBank/DDBJ whole genome shotgun (WGS) entry which is preliminary data.</text>
</comment>
<name>A0A5J4V9H9_9EUKA</name>
<gene>
    <name evidence="1" type="ORF">EZS28_025319</name>
</gene>
<protein>
    <submittedName>
        <fullName evidence="1">Uncharacterized protein</fullName>
    </submittedName>
</protein>
<organism evidence="1 2">
    <name type="scientific">Streblomastix strix</name>
    <dbReference type="NCBI Taxonomy" id="222440"/>
    <lineage>
        <taxon>Eukaryota</taxon>
        <taxon>Metamonada</taxon>
        <taxon>Preaxostyla</taxon>
        <taxon>Oxymonadida</taxon>
        <taxon>Streblomastigidae</taxon>
        <taxon>Streblomastix</taxon>
    </lineage>
</organism>
<evidence type="ECO:0000313" key="1">
    <source>
        <dbReference type="EMBL" id="KAA6379153.1"/>
    </source>
</evidence>
<accession>A0A5J4V9H9</accession>
<dbReference type="EMBL" id="SNRW01008672">
    <property type="protein sequence ID" value="KAA6379153.1"/>
    <property type="molecule type" value="Genomic_DNA"/>
</dbReference>
<dbReference type="AlphaFoldDB" id="A0A5J4V9H9"/>
<sequence length="659" mass="72569">MAQSEAYVKDVIQIQDETLFGNNRYNKVGLVEQVQNINQQITILQNAPESQDQEQLDEMLLSKADKTELIDSYSKTEDDALLLLKADKTLLIDSDSKSEDDALLLLKDNIVDIVDSYSKIEDDALLLLKTDKSELIDSYSKIEYDALLVLKADKTDTYSKTEDDALLLLKADKSDTYSKSENDALLLLKADKSELIDSYSKSEDDALLVLKANVADLANYADLISAQTISGQKQFGIINVSSISKQSKNEASILLAGGGEVLVSSLVNQPQLQEVRDIATGKSKSYVFSAQGQLNDWMAIQDNIAKLVIGDNLYIVDKEVTDYWWDETDLKVLESELPDMSSVMTTLGTATGGGYDNNSVFLAGGGVRSIADIQSASYSKSETYARDEVYTKSEGEVLLLLKADKTQLIDSYTKTETNNLLNSKTDTGVSYTKSEDDTLLFAKADKTQLIDAYTKGETDNLLNNQANNGVSYTKDEDDTLLFAKTDKTQLIDSQIQGETDNLLNNKANQSTTYTKIETDQLISQIEVGDVDLSGYMTLDTSQTINANKTFNNSCRFRAGLSVSATVRQAEGISCIGSVQKSYKFITGNNSVLFGPIDQLILSRYYLVSINPFYLKYSYGVQAYASIQSLDTSDTVYYENTDGGIGIGGRISCYIITLSI</sequence>
<dbReference type="Proteomes" id="UP000324800">
    <property type="component" value="Unassembled WGS sequence"/>
</dbReference>
<proteinExistence type="predicted"/>
<reference evidence="1 2" key="1">
    <citation type="submission" date="2019-03" db="EMBL/GenBank/DDBJ databases">
        <title>Single cell metagenomics reveals metabolic interactions within the superorganism composed of flagellate Streblomastix strix and complex community of Bacteroidetes bacteria on its surface.</title>
        <authorList>
            <person name="Treitli S.C."/>
            <person name="Kolisko M."/>
            <person name="Husnik F."/>
            <person name="Keeling P."/>
            <person name="Hampl V."/>
        </authorList>
    </citation>
    <scope>NUCLEOTIDE SEQUENCE [LARGE SCALE GENOMIC DNA]</scope>
    <source>
        <strain evidence="1">ST1C</strain>
    </source>
</reference>